<dbReference type="PANTHER" id="PTHR32011">
    <property type="entry name" value="OS08G0472400 PROTEIN"/>
    <property type="match status" value="1"/>
</dbReference>
<keyword evidence="4" id="KW-1185">Reference proteome</keyword>
<evidence type="ECO:0000313" key="4">
    <source>
        <dbReference type="Proteomes" id="UP000059680"/>
    </source>
</evidence>
<dbReference type="OMA" id="FFTRDSC"/>
<dbReference type="PaxDb" id="39947-A0A0P0XGV0"/>
<feature type="compositionally biased region" description="Low complexity" evidence="1">
    <location>
        <begin position="488"/>
        <end position="505"/>
    </location>
</feature>
<dbReference type="PANTHER" id="PTHR32011:SF2">
    <property type="entry name" value="OS08G0472400 PROTEIN"/>
    <property type="match status" value="1"/>
</dbReference>
<keyword evidence="2" id="KW-0732">Signal</keyword>
<protein>
    <submittedName>
        <fullName evidence="3">Os08g0472400 protein</fullName>
    </submittedName>
</protein>
<dbReference type="eggNOG" id="ENOG502QWDH">
    <property type="taxonomic scope" value="Eukaryota"/>
</dbReference>
<proteinExistence type="predicted"/>
<evidence type="ECO:0000256" key="1">
    <source>
        <dbReference type="SAM" id="MobiDB-lite"/>
    </source>
</evidence>
<feature type="compositionally biased region" description="Polar residues" evidence="1">
    <location>
        <begin position="157"/>
        <end position="169"/>
    </location>
</feature>
<sequence length="624" mass="67867">MFRRIFFSLGLVLVRNFRYSLDLSVIWTTIYPTVDRRVANLQLFNSRRSLPILRRSIYAYQMYWGRPIPSFTGNPRRTFGHLIGTGFICRCYYSLLLGGLGMVKLAAARQILGEVTYAALFVTSEEGNHQETPTQRIALCSPPPPPRCLPCSPYPSISSPGPTTRTATQWPPPPLYNPRLLHPSPRLCSLQRSSSSSTSLPQPLSSVEALLVVRVLGAVAVREAVAMVDVDRRMAGLSPAAHAAGLRRLSTRAAAGPSSASASPRHGLHSFHALAGAVLSHLRASGVAVLPGLSDAELARAEAEMGFAFPPDLRAVLAMGLPSGPGFPDWRTRAGLRSAFDLPIAAASLQIARGALWPRCWGPRPADPDRALRLARSSIRRAPLLVPLFDRCFLPCRPCLAGNPIFFVTDDRVLCCGLDILHFFTRDSSFQPLDLRPPSSSSSVAPSSGEATPYMRRSLDAACGGKAPRWIEFWSDAASDRRRRDSSSSEASTASSSSGCASPPARRSRTPHWVDTYLDRLGSVLKSGGWRDTEVNEMVEVTASGLFDGEEAPAVDADAVLDALLLKADRCSDSLRRAGWSSEDVSDALGLDLRRCKERPRPAVQLPPEIAVKVERLAKSVARR</sequence>
<evidence type="ECO:0000313" key="3">
    <source>
        <dbReference type="EMBL" id="BAT05853.1"/>
    </source>
</evidence>
<dbReference type="InParanoid" id="A0A0P0XGV0"/>
<dbReference type="AlphaFoldDB" id="A0A0P0XGV0"/>
<reference evidence="3 4" key="3">
    <citation type="journal article" date="2013" name="Rice">
        <title>Improvement of the Oryza sativa Nipponbare reference genome using next generation sequence and optical map data.</title>
        <authorList>
            <person name="Kawahara Y."/>
            <person name="de la Bastide M."/>
            <person name="Hamilton J.P."/>
            <person name="Kanamori H."/>
            <person name="McCombie W.R."/>
            <person name="Ouyang S."/>
            <person name="Schwartz D.C."/>
            <person name="Tanaka T."/>
            <person name="Wu J."/>
            <person name="Zhou S."/>
            <person name="Childs K.L."/>
            <person name="Davidson R.M."/>
            <person name="Lin H."/>
            <person name="Quesada-Ocampo L."/>
            <person name="Vaillancourt B."/>
            <person name="Sakai H."/>
            <person name="Lee S.S."/>
            <person name="Kim J."/>
            <person name="Numa H."/>
            <person name="Itoh T."/>
            <person name="Buell C.R."/>
            <person name="Matsumoto T."/>
        </authorList>
    </citation>
    <scope>NUCLEOTIDE SEQUENCE [LARGE SCALE GENOMIC DNA]</scope>
    <source>
        <strain evidence="4">cv. Nipponbare</strain>
    </source>
</reference>
<reference evidence="4" key="1">
    <citation type="journal article" date="2005" name="Nature">
        <title>The map-based sequence of the rice genome.</title>
        <authorList>
            <consortium name="International rice genome sequencing project (IRGSP)"/>
            <person name="Matsumoto T."/>
            <person name="Wu J."/>
            <person name="Kanamori H."/>
            <person name="Katayose Y."/>
            <person name="Fujisawa M."/>
            <person name="Namiki N."/>
            <person name="Mizuno H."/>
            <person name="Yamamoto K."/>
            <person name="Antonio B.A."/>
            <person name="Baba T."/>
            <person name="Sakata K."/>
            <person name="Nagamura Y."/>
            <person name="Aoki H."/>
            <person name="Arikawa K."/>
            <person name="Arita K."/>
            <person name="Bito T."/>
            <person name="Chiden Y."/>
            <person name="Fujitsuka N."/>
            <person name="Fukunaka R."/>
            <person name="Hamada M."/>
            <person name="Harada C."/>
            <person name="Hayashi A."/>
            <person name="Hijishita S."/>
            <person name="Honda M."/>
            <person name="Hosokawa S."/>
            <person name="Ichikawa Y."/>
            <person name="Idonuma A."/>
            <person name="Iijima M."/>
            <person name="Ikeda M."/>
            <person name="Ikeno M."/>
            <person name="Ito K."/>
            <person name="Ito S."/>
            <person name="Ito T."/>
            <person name="Ito Y."/>
            <person name="Ito Y."/>
            <person name="Iwabuchi A."/>
            <person name="Kamiya K."/>
            <person name="Karasawa W."/>
            <person name="Kurita K."/>
            <person name="Katagiri S."/>
            <person name="Kikuta A."/>
            <person name="Kobayashi H."/>
            <person name="Kobayashi N."/>
            <person name="Machita K."/>
            <person name="Maehara T."/>
            <person name="Masukawa M."/>
            <person name="Mizubayashi T."/>
            <person name="Mukai Y."/>
            <person name="Nagasaki H."/>
            <person name="Nagata Y."/>
            <person name="Naito S."/>
            <person name="Nakashima M."/>
            <person name="Nakama Y."/>
            <person name="Nakamichi Y."/>
            <person name="Nakamura M."/>
            <person name="Meguro A."/>
            <person name="Negishi M."/>
            <person name="Ohta I."/>
            <person name="Ohta T."/>
            <person name="Okamoto M."/>
            <person name="Ono N."/>
            <person name="Saji S."/>
            <person name="Sakaguchi M."/>
            <person name="Sakai K."/>
            <person name="Shibata M."/>
            <person name="Shimokawa T."/>
            <person name="Song J."/>
            <person name="Takazaki Y."/>
            <person name="Terasawa K."/>
            <person name="Tsugane M."/>
            <person name="Tsuji K."/>
            <person name="Ueda S."/>
            <person name="Waki K."/>
            <person name="Yamagata H."/>
            <person name="Yamamoto M."/>
            <person name="Yamamoto S."/>
            <person name="Yamane H."/>
            <person name="Yoshiki S."/>
            <person name="Yoshihara R."/>
            <person name="Yukawa K."/>
            <person name="Zhong H."/>
            <person name="Yano M."/>
            <person name="Yuan Q."/>
            <person name="Ouyang S."/>
            <person name="Liu J."/>
            <person name="Jones K.M."/>
            <person name="Gansberger K."/>
            <person name="Moffat K."/>
            <person name="Hill J."/>
            <person name="Bera J."/>
            <person name="Fadrosh D."/>
            <person name="Jin S."/>
            <person name="Johri S."/>
            <person name="Kim M."/>
            <person name="Overton L."/>
            <person name="Reardon M."/>
            <person name="Tsitrin T."/>
            <person name="Vuong H."/>
            <person name="Weaver B."/>
            <person name="Ciecko A."/>
            <person name="Tallon L."/>
            <person name="Jackson J."/>
            <person name="Pai G."/>
            <person name="Aken S.V."/>
            <person name="Utterback T."/>
            <person name="Reidmuller S."/>
            <person name="Feldblyum T."/>
            <person name="Hsiao J."/>
            <person name="Zismann V."/>
            <person name="Iobst S."/>
            <person name="de Vazeille A.R."/>
            <person name="Buell C.R."/>
            <person name="Ying K."/>
            <person name="Li Y."/>
            <person name="Lu T."/>
            <person name="Huang Y."/>
            <person name="Zhao Q."/>
            <person name="Feng Q."/>
            <person name="Zhang L."/>
            <person name="Zhu J."/>
            <person name="Weng Q."/>
            <person name="Mu J."/>
            <person name="Lu Y."/>
            <person name="Fan D."/>
            <person name="Liu Y."/>
            <person name="Guan J."/>
            <person name="Zhang Y."/>
            <person name="Yu S."/>
            <person name="Liu X."/>
            <person name="Zhang Y."/>
            <person name="Hong G."/>
            <person name="Han B."/>
            <person name="Choisne N."/>
            <person name="Demange N."/>
            <person name="Orjeda G."/>
            <person name="Samain S."/>
            <person name="Cattolico L."/>
            <person name="Pelletier E."/>
            <person name="Couloux A."/>
            <person name="Segurens B."/>
            <person name="Wincker P."/>
            <person name="D'Hont A."/>
            <person name="Scarpelli C."/>
            <person name="Weissenbach J."/>
            <person name="Salanoubat M."/>
            <person name="Quetier F."/>
            <person name="Yu Y."/>
            <person name="Kim H.R."/>
            <person name="Rambo T."/>
            <person name="Currie J."/>
            <person name="Collura K."/>
            <person name="Luo M."/>
            <person name="Yang T."/>
            <person name="Ammiraju J.S.S."/>
            <person name="Engler F."/>
            <person name="Soderlund C."/>
            <person name="Wing R.A."/>
            <person name="Palmer L.E."/>
            <person name="de la Bastide M."/>
            <person name="Spiegel L."/>
            <person name="Nascimento L."/>
            <person name="Zutavern T."/>
            <person name="O'Shaughnessy A."/>
            <person name="Dike S."/>
            <person name="Dedhia N."/>
            <person name="Preston R."/>
            <person name="Balija V."/>
            <person name="McCombie W.R."/>
            <person name="Chow T."/>
            <person name="Chen H."/>
            <person name="Chung M."/>
            <person name="Chen C."/>
            <person name="Shaw J."/>
            <person name="Wu H."/>
            <person name="Hsiao K."/>
            <person name="Chao Y."/>
            <person name="Chu M."/>
            <person name="Cheng C."/>
            <person name="Hour A."/>
            <person name="Lee P."/>
            <person name="Lin S."/>
            <person name="Lin Y."/>
            <person name="Liou J."/>
            <person name="Liu S."/>
            <person name="Hsing Y."/>
            <person name="Raghuvanshi S."/>
            <person name="Mohanty A."/>
            <person name="Bharti A.K."/>
            <person name="Gaur A."/>
            <person name="Gupta V."/>
            <person name="Kumar D."/>
            <person name="Ravi V."/>
            <person name="Vij S."/>
            <person name="Kapur A."/>
            <person name="Khurana P."/>
            <person name="Khurana P."/>
            <person name="Khurana J.P."/>
            <person name="Tyagi A.K."/>
            <person name="Gaikwad K."/>
            <person name="Singh A."/>
            <person name="Dalal V."/>
            <person name="Srivastava S."/>
            <person name="Dixit A."/>
            <person name="Pal A.K."/>
            <person name="Ghazi I.A."/>
            <person name="Yadav M."/>
            <person name="Pandit A."/>
            <person name="Bhargava A."/>
            <person name="Sureshbabu K."/>
            <person name="Batra K."/>
            <person name="Sharma T.R."/>
            <person name="Mohapatra T."/>
            <person name="Singh N.K."/>
            <person name="Messing J."/>
            <person name="Nelson A.B."/>
            <person name="Fuks G."/>
            <person name="Kavchok S."/>
            <person name="Keizer G."/>
            <person name="Linton E."/>
            <person name="Llaca V."/>
            <person name="Song R."/>
            <person name="Tanyolac B."/>
            <person name="Young S."/>
            <person name="Ho-Il K."/>
            <person name="Hahn J.H."/>
            <person name="Sangsakoo G."/>
            <person name="Vanavichit A."/>
            <person name="de Mattos Luiz.A.T."/>
            <person name="Zimmer P.D."/>
            <person name="Malone G."/>
            <person name="Dellagostin O."/>
            <person name="de Oliveira A.C."/>
            <person name="Bevan M."/>
            <person name="Bancroft I."/>
            <person name="Minx P."/>
            <person name="Cordum H."/>
            <person name="Wilson R."/>
            <person name="Cheng Z."/>
            <person name="Jin W."/>
            <person name="Jiang J."/>
            <person name="Leong S.A."/>
            <person name="Iwama H."/>
            <person name="Gojobori T."/>
            <person name="Itoh T."/>
            <person name="Niimura Y."/>
            <person name="Fujii Y."/>
            <person name="Habara T."/>
            <person name="Sakai H."/>
            <person name="Sato Y."/>
            <person name="Wilson G."/>
            <person name="Kumar K."/>
            <person name="McCouch S."/>
            <person name="Juretic N."/>
            <person name="Hoen D."/>
            <person name="Wright S."/>
            <person name="Bruskiewich R."/>
            <person name="Bureau T."/>
            <person name="Miyao A."/>
            <person name="Hirochika H."/>
            <person name="Nishikawa T."/>
            <person name="Kadowaki K."/>
            <person name="Sugiura M."/>
            <person name="Burr B."/>
            <person name="Sasaki T."/>
        </authorList>
    </citation>
    <scope>NUCLEOTIDE SEQUENCE [LARGE SCALE GENOMIC DNA]</scope>
    <source>
        <strain evidence="4">cv. Nipponbare</strain>
    </source>
</reference>
<feature type="chain" id="PRO_5006057092" evidence="2">
    <location>
        <begin position="23"/>
        <end position="624"/>
    </location>
</feature>
<feature type="signal peptide" evidence="2">
    <location>
        <begin position="1"/>
        <end position="22"/>
    </location>
</feature>
<feature type="region of interest" description="Disordered" evidence="1">
    <location>
        <begin position="151"/>
        <end position="174"/>
    </location>
</feature>
<dbReference type="FunCoup" id="A0A0P0XGV0">
    <property type="interactions" value="622"/>
</dbReference>
<dbReference type="Gramene" id="Os08t0472400-00">
    <property type="protein sequence ID" value="Os08t0472400-00"/>
    <property type="gene ID" value="Os08g0472400"/>
</dbReference>
<dbReference type="EMBL" id="AP014964">
    <property type="protein sequence ID" value="BAT05853.1"/>
    <property type="molecule type" value="Genomic_DNA"/>
</dbReference>
<feature type="region of interest" description="Disordered" evidence="1">
    <location>
        <begin position="484"/>
        <end position="509"/>
    </location>
</feature>
<evidence type="ECO:0000256" key="2">
    <source>
        <dbReference type="SAM" id="SignalP"/>
    </source>
</evidence>
<dbReference type="Proteomes" id="UP000059680">
    <property type="component" value="Chromosome 8"/>
</dbReference>
<reference evidence="3 4" key="2">
    <citation type="journal article" date="2013" name="Plant Cell Physiol.">
        <title>Rice Annotation Project Database (RAP-DB): an integrative and interactive database for rice genomics.</title>
        <authorList>
            <person name="Sakai H."/>
            <person name="Lee S.S."/>
            <person name="Tanaka T."/>
            <person name="Numa H."/>
            <person name="Kim J."/>
            <person name="Kawahara Y."/>
            <person name="Wakimoto H."/>
            <person name="Yang C.C."/>
            <person name="Iwamoto M."/>
            <person name="Abe T."/>
            <person name="Yamada Y."/>
            <person name="Muto A."/>
            <person name="Inokuchi H."/>
            <person name="Ikemura T."/>
            <person name="Matsumoto T."/>
            <person name="Sasaki T."/>
            <person name="Itoh T."/>
        </authorList>
    </citation>
    <scope>NUCLEOTIDE SEQUENCE [LARGE SCALE GENOMIC DNA]</scope>
    <source>
        <strain evidence="4">cv. Nipponbare</strain>
    </source>
</reference>
<name>A0A0P0XGV0_ORYSJ</name>
<gene>
    <name evidence="3" type="ordered locus">Os08g0472400</name>
    <name evidence="3" type="ORF">OSNPB_080472400</name>
</gene>
<organism evidence="3 4">
    <name type="scientific">Oryza sativa subsp. japonica</name>
    <name type="common">Rice</name>
    <dbReference type="NCBI Taxonomy" id="39947"/>
    <lineage>
        <taxon>Eukaryota</taxon>
        <taxon>Viridiplantae</taxon>
        <taxon>Streptophyta</taxon>
        <taxon>Embryophyta</taxon>
        <taxon>Tracheophyta</taxon>
        <taxon>Spermatophyta</taxon>
        <taxon>Magnoliopsida</taxon>
        <taxon>Liliopsida</taxon>
        <taxon>Poales</taxon>
        <taxon>Poaceae</taxon>
        <taxon>BOP clade</taxon>
        <taxon>Oryzoideae</taxon>
        <taxon>Oryzeae</taxon>
        <taxon>Oryzinae</taxon>
        <taxon>Oryza</taxon>
        <taxon>Oryza sativa</taxon>
    </lineage>
</organism>
<accession>A0A0P0XGV0</accession>